<accession>A0A0S4IYN9</accession>
<evidence type="ECO:0000259" key="6">
    <source>
        <dbReference type="PROSITE" id="PS50054"/>
    </source>
</evidence>
<dbReference type="SMART" id="SM00195">
    <property type="entry name" value="DSPc"/>
    <property type="match status" value="1"/>
</dbReference>
<keyword evidence="3" id="KW-0378">Hydrolase</keyword>
<feature type="compositionally biased region" description="Polar residues" evidence="5">
    <location>
        <begin position="340"/>
        <end position="383"/>
    </location>
</feature>
<dbReference type="VEuPathDB" id="TriTrypDB:BSAL_68870c"/>
<dbReference type="PROSITE" id="PS50056">
    <property type="entry name" value="TYR_PHOSPHATASE_2"/>
    <property type="match status" value="1"/>
</dbReference>
<keyword evidence="4" id="KW-0904">Protein phosphatase</keyword>
<dbReference type="Pfam" id="PF00782">
    <property type="entry name" value="DSPc"/>
    <property type="match status" value="1"/>
</dbReference>
<dbReference type="PANTHER" id="PTHR10159:SF530">
    <property type="entry name" value="DUAL SPECIFICITY PROTEIN PHOSPHATASE DDB_G0271350-RELATED"/>
    <property type="match status" value="1"/>
</dbReference>
<dbReference type="SUPFAM" id="SSF52799">
    <property type="entry name" value="(Phosphotyrosine protein) phosphatases II"/>
    <property type="match status" value="1"/>
</dbReference>
<evidence type="ECO:0000313" key="8">
    <source>
        <dbReference type="EMBL" id="CUF99777.1"/>
    </source>
</evidence>
<evidence type="ECO:0000256" key="4">
    <source>
        <dbReference type="ARBA" id="ARBA00022912"/>
    </source>
</evidence>
<reference evidence="9" key="1">
    <citation type="submission" date="2015-09" db="EMBL/GenBank/DDBJ databases">
        <authorList>
            <consortium name="Pathogen Informatics"/>
        </authorList>
    </citation>
    <scope>NUCLEOTIDE SEQUENCE [LARGE SCALE GENOMIC DNA]</scope>
    <source>
        <strain evidence="9">Lake Konstanz</strain>
    </source>
</reference>
<evidence type="ECO:0000313" key="9">
    <source>
        <dbReference type="Proteomes" id="UP000051952"/>
    </source>
</evidence>
<dbReference type="Proteomes" id="UP000051952">
    <property type="component" value="Unassembled WGS sequence"/>
</dbReference>
<dbReference type="EMBL" id="CYKH01000484">
    <property type="protein sequence ID" value="CUF99777.1"/>
    <property type="molecule type" value="Genomic_DNA"/>
</dbReference>
<evidence type="ECO:0000256" key="3">
    <source>
        <dbReference type="ARBA" id="ARBA00022801"/>
    </source>
</evidence>
<dbReference type="GO" id="GO:0043409">
    <property type="term" value="P:negative regulation of MAPK cascade"/>
    <property type="evidence" value="ECO:0007669"/>
    <property type="project" value="TreeGrafter"/>
</dbReference>
<dbReference type="InterPro" id="IPR020422">
    <property type="entry name" value="TYR_PHOSPHATASE_DUAL_dom"/>
</dbReference>
<feature type="region of interest" description="Disordered" evidence="5">
    <location>
        <begin position="1"/>
        <end position="20"/>
    </location>
</feature>
<feature type="region of interest" description="Disordered" evidence="5">
    <location>
        <begin position="56"/>
        <end position="96"/>
    </location>
</feature>
<feature type="compositionally biased region" description="Acidic residues" evidence="5">
    <location>
        <begin position="304"/>
        <end position="314"/>
    </location>
</feature>
<name>A0A0S4IYN9_BODSA</name>
<dbReference type="OrthoDB" id="10252009at2759"/>
<dbReference type="PANTHER" id="PTHR10159">
    <property type="entry name" value="DUAL SPECIFICITY PROTEIN PHOSPHATASE"/>
    <property type="match status" value="1"/>
</dbReference>
<protein>
    <recommendedName>
        <fullName evidence="2">protein-tyrosine-phosphatase</fullName>
        <ecNumber evidence="2">3.1.3.48</ecNumber>
    </recommendedName>
</protein>
<dbReference type="PROSITE" id="PS00383">
    <property type="entry name" value="TYR_PHOSPHATASE_1"/>
    <property type="match status" value="1"/>
</dbReference>
<gene>
    <name evidence="8" type="ORF">BSAL_68870c</name>
</gene>
<dbReference type="EC" id="3.1.3.48" evidence="2"/>
<dbReference type="AlphaFoldDB" id="A0A0S4IYN9"/>
<evidence type="ECO:0000259" key="7">
    <source>
        <dbReference type="PROSITE" id="PS50056"/>
    </source>
</evidence>
<dbReference type="InterPro" id="IPR029021">
    <property type="entry name" value="Prot-tyrosine_phosphatase-like"/>
</dbReference>
<proteinExistence type="inferred from homology"/>
<dbReference type="InterPro" id="IPR000340">
    <property type="entry name" value="Dual-sp_phosphatase_cat-dom"/>
</dbReference>
<organism evidence="8 9">
    <name type="scientific">Bodo saltans</name>
    <name type="common">Flagellated protozoan</name>
    <dbReference type="NCBI Taxonomy" id="75058"/>
    <lineage>
        <taxon>Eukaryota</taxon>
        <taxon>Discoba</taxon>
        <taxon>Euglenozoa</taxon>
        <taxon>Kinetoplastea</taxon>
        <taxon>Metakinetoplastina</taxon>
        <taxon>Eubodonida</taxon>
        <taxon>Bodonidae</taxon>
        <taxon>Bodo</taxon>
    </lineage>
</organism>
<dbReference type="CDD" id="cd14498">
    <property type="entry name" value="DSP"/>
    <property type="match status" value="1"/>
</dbReference>
<evidence type="ECO:0000256" key="5">
    <source>
        <dbReference type="SAM" id="MobiDB-lite"/>
    </source>
</evidence>
<dbReference type="InterPro" id="IPR000387">
    <property type="entry name" value="Tyr_Pase_dom"/>
</dbReference>
<evidence type="ECO:0000256" key="2">
    <source>
        <dbReference type="ARBA" id="ARBA00013064"/>
    </source>
</evidence>
<dbReference type="Gene3D" id="3.90.190.10">
    <property type="entry name" value="Protein tyrosine phosphatase superfamily"/>
    <property type="match status" value="1"/>
</dbReference>
<feature type="region of interest" description="Disordered" evidence="5">
    <location>
        <begin position="301"/>
        <end position="383"/>
    </location>
</feature>
<comment type="similarity">
    <text evidence="1">Belongs to the protein-tyrosine phosphatase family. Non-receptor class dual specificity subfamily.</text>
</comment>
<feature type="domain" description="Tyrosine specific protein phosphatases" evidence="7">
    <location>
        <begin position="170"/>
        <end position="230"/>
    </location>
</feature>
<evidence type="ECO:0000256" key="1">
    <source>
        <dbReference type="ARBA" id="ARBA00008601"/>
    </source>
</evidence>
<feature type="domain" description="Tyrosine-protein phosphatase" evidence="6">
    <location>
        <begin position="101"/>
        <end position="252"/>
    </location>
</feature>
<sequence>MRHDTDDDQPALCKPSATSPIPAAPFFARGAGGDTNVIKEILARQQATRHSDLSLFPEADDEGDTRNNVGGVRKSPALARRSPGLRSAAAAAGRNRGSESSATRVLDFLFLGSVQDAKNVEFLRRNNITLIINVSQEEYYSPDPDRVTVRWFYAEDTSNFDIQKYFSITENILQGVRRKYFKSEDPARRESVLVHCQKGRSRSATIVMAHLIQSNGWSVAEALKWVGSLRETVEPNLGFIEALLAYQEALTADQRTAQRRRRCLTIRNKFEHTPLESSKDALRSFFATTVGMVSDIQVMQMTKEEDDEEDDDDVVYEHGGPSDQGATLKRSDTTLPEGVSPSNSRSVSPIVQTSSSEGQPTPHALTSSNSNENGSNDASSRGLQRVNSQVPLSSGGRSVVLVEFACWENVNAAGKLKTTNVSTFLPLCADPTTLVFQKPRTKAVGRKKKSTA</sequence>
<keyword evidence="9" id="KW-1185">Reference proteome</keyword>
<feature type="compositionally biased region" description="Low complexity" evidence="5">
    <location>
        <begin position="77"/>
        <end position="96"/>
    </location>
</feature>
<dbReference type="InterPro" id="IPR016130">
    <property type="entry name" value="Tyr_Pase_AS"/>
</dbReference>
<dbReference type="PROSITE" id="PS50054">
    <property type="entry name" value="TYR_PHOSPHATASE_DUAL"/>
    <property type="match status" value="1"/>
</dbReference>
<dbReference type="GO" id="GO:0004725">
    <property type="term" value="F:protein tyrosine phosphatase activity"/>
    <property type="evidence" value="ECO:0007669"/>
    <property type="project" value="UniProtKB-EC"/>
</dbReference>
<dbReference type="GO" id="GO:0005737">
    <property type="term" value="C:cytoplasm"/>
    <property type="evidence" value="ECO:0007669"/>
    <property type="project" value="TreeGrafter"/>
</dbReference>